<evidence type="ECO:0000256" key="6">
    <source>
        <dbReference type="SAM" id="MobiDB-lite"/>
    </source>
</evidence>
<keyword evidence="2 7" id="KW-0812">Transmembrane</keyword>
<dbReference type="GO" id="GO:0016020">
    <property type="term" value="C:membrane"/>
    <property type="evidence" value="ECO:0007669"/>
    <property type="project" value="UniProtKB-SubCell"/>
</dbReference>
<sequence>MAPIQSLDLWSNLITRTASVHHTRVPLIQGVAIGLVSLAFVICTLRLAIRLSRHTTSYEDGFIAFAMLFSILESAVAYLCKSTSFPFESTSSNFPKAAQNGYGALVSTLSDKQLARALMWFWWAQVMYKLTIWPTKLSILFLYLRVFGDTPNVTSFGVNFRKFVYGLMAFSAVFCVITLIVNVLTCIPVKHYWDKNSSGHCGVDPFSWWLSQSLLNTISDILILVLPMPLVKNLLQIPARQKLGFCLVFGLGGFVVIVTIMRITTFKSGGLGDDITYDGAVTLCWTLVETNVAIICACLPLLRPFIARMIPGFCGRSGLRSTNSYPMVQPTTTDDATGKPRSSHVPERMRPRSWVGIETVIGHGSEQTSGVGIHKQMDVDITTEAVSICGTDSLRRLTCQHDEVTINDSRDSESTTERK</sequence>
<gene>
    <name evidence="9" type="ORF">D6C90_08056</name>
</gene>
<accession>A0A4S9U6W4</accession>
<comment type="similarity">
    <text evidence="5">Belongs to the SAT4 family.</text>
</comment>
<evidence type="ECO:0000256" key="7">
    <source>
        <dbReference type="SAM" id="Phobius"/>
    </source>
</evidence>
<evidence type="ECO:0000259" key="8">
    <source>
        <dbReference type="Pfam" id="PF20684"/>
    </source>
</evidence>
<proteinExistence type="inferred from homology"/>
<name>A0A4S9U6W4_AURPU</name>
<feature type="domain" description="Rhodopsin" evidence="8">
    <location>
        <begin position="45"/>
        <end position="307"/>
    </location>
</feature>
<dbReference type="InterPro" id="IPR052337">
    <property type="entry name" value="SAT4-like"/>
</dbReference>
<organism evidence="9 10">
    <name type="scientific">Aureobasidium pullulans</name>
    <name type="common">Black yeast</name>
    <name type="synonym">Pullularia pullulans</name>
    <dbReference type="NCBI Taxonomy" id="5580"/>
    <lineage>
        <taxon>Eukaryota</taxon>
        <taxon>Fungi</taxon>
        <taxon>Dikarya</taxon>
        <taxon>Ascomycota</taxon>
        <taxon>Pezizomycotina</taxon>
        <taxon>Dothideomycetes</taxon>
        <taxon>Dothideomycetidae</taxon>
        <taxon>Dothideales</taxon>
        <taxon>Saccotheciaceae</taxon>
        <taxon>Aureobasidium</taxon>
    </lineage>
</organism>
<dbReference type="InterPro" id="IPR049326">
    <property type="entry name" value="Rhodopsin_dom_fungi"/>
</dbReference>
<evidence type="ECO:0000313" key="9">
    <source>
        <dbReference type="EMBL" id="THZ33842.1"/>
    </source>
</evidence>
<evidence type="ECO:0000256" key="1">
    <source>
        <dbReference type="ARBA" id="ARBA00004141"/>
    </source>
</evidence>
<evidence type="ECO:0000256" key="3">
    <source>
        <dbReference type="ARBA" id="ARBA00022989"/>
    </source>
</evidence>
<dbReference type="Proteomes" id="UP000310121">
    <property type="component" value="Unassembled WGS sequence"/>
</dbReference>
<feature type="compositionally biased region" description="Polar residues" evidence="6">
    <location>
        <begin position="324"/>
        <end position="335"/>
    </location>
</feature>
<feature type="transmembrane region" description="Helical" evidence="7">
    <location>
        <begin position="61"/>
        <end position="79"/>
    </location>
</feature>
<dbReference type="PANTHER" id="PTHR33048:SF47">
    <property type="entry name" value="INTEGRAL MEMBRANE PROTEIN-RELATED"/>
    <property type="match status" value="1"/>
</dbReference>
<reference evidence="9 10" key="1">
    <citation type="submission" date="2018-10" db="EMBL/GenBank/DDBJ databases">
        <title>Fifty Aureobasidium pullulans genomes reveal a recombining polyextremotolerant generalist.</title>
        <authorList>
            <person name="Gostincar C."/>
            <person name="Turk M."/>
            <person name="Zajc J."/>
            <person name="Gunde-Cimerman N."/>
        </authorList>
    </citation>
    <scope>NUCLEOTIDE SEQUENCE [LARGE SCALE GENOMIC DNA]</scope>
    <source>
        <strain evidence="9 10">EXF-3844</strain>
    </source>
</reference>
<keyword evidence="3 7" id="KW-1133">Transmembrane helix</keyword>
<protein>
    <recommendedName>
        <fullName evidence="8">Rhodopsin domain-containing protein</fullName>
    </recommendedName>
</protein>
<feature type="transmembrane region" description="Helical" evidence="7">
    <location>
        <begin position="165"/>
        <end position="193"/>
    </location>
</feature>
<evidence type="ECO:0000256" key="5">
    <source>
        <dbReference type="ARBA" id="ARBA00038359"/>
    </source>
</evidence>
<evidence type="ECO:0000256" key="2">
    <source>
        <dbReference type="ARBA" id="ARBA00022692"/>
    </source>
</evidence>
<dbReference type="EMBL" id="QZBN01001051">
    <property type="protein sequence ID" value="THZ33842.1"/>
    <property type="molecule type" value="Genomic_DNA"/>
</dbReference>
<feature type="transmembrane region" description="Helical" evidence="7">
    <location>
        <begin position="120"/>
        <end position="144"/>
    </location>
</feature>
<dbReference type="Pfam" id="PF20684">
    <property type="entry name" value="Fung_rhodopsin"/>
    <property type="match status" value="1"/>
</dbReference>
<feature type="transmembrane region" description="Helical" evidence="7">
    <location>
        <begin position="213"/>
        <end position="231"/>
    </location>
</feature>
<feature type="transmembrane region" description="Helical" evidence="7">
    <location>
        <begin position="27"/>
        <end position="49"/>
    </location>
</feature>
<feature type="region of interest" description="Disordered" evidence="6">
    <location>
        <begin position="324"/>
        <end position="348"/>
    </location>
</feature>
<keyword evidence="4 7" id="KW-0472">Membrane</keyword>
<dbReference type="PANTHER" id="PTHR33048">
    <property type="entry name" value="PTH11-LIKE INTEGRAL MEMBRANE PROTEIN (AFU_ORTHOLOGUE AFUA_5G11245)"/>
    <property type="match status" value="1"/>
</dbReference>
<feature type="transmembrane region" description="Helical" evidence="7">
    <location>
        <begin position="243"/>
        <end position="263"/>
    </location>
</feature>
<evidence type="ECO:0000256" key="4">
    <source>
        <dbReference type="ARBA" id="ARBA00023136"/>
    </source>
</evidence>
<feature type="transmembrane region" description="Helical" evidence="7">
    <location>
        <begin position="275"/>
        <end position="302"/>
    </location>
</feature>
<evidence type="ECO:0000313" key="10">
    <source>
        <dbReference type="Proteomes" id="UP000310121"/>
    </source>
</evidence>
<comment type="subcellular location">
    <subcellularLocation>
        <location evidence="1">Membrane</location>
        <topology evidence="1">Multi-pass membrane protein</topology>
    </subcellularLocation>
</comment>
<dbReference type="AlphaFoldDB" id="A0A4S9U6W4"/>
<comment type="caution">
    <text evidence="9">The sequence shown here is derived from an EMBL/GenBank/DDBJ whole genome shotgun (WGS) entry which is preliminary data.</text>
</comment>